<comment type="caution">
    <text evidence="1">The sequence shown here is derived from an EMBL/GenBank/DDBJ whole genome shotgun (WGS) entry which is preliminary data.</text>
</comment>
<dbReference type="EMBL" id="JAFKGL010000025">
    <property type="protein sequence ID" value="MBN9413482.1"/>
    <property type="molecule type" value="Genomic_DNA"/>
</dbReference>
<dbReference type="AlphaFoldDB" id="A0A8J7TUS8"/>
<gene>
    <name evidence="1" type="ORF">J0H12_06140</name>
</gene>
<sequence>MFLFLKLLIKNNNQAIKIILACFILFLVPKSIAQDPALHSYIVKKILPQTYRIKKFQWHKEKYWLKKTTINKDFWLYRFGRNLGANIIPIVFLKPTPYGDKNPLELEKERLLECEKRNVNCPRLIDSGTDWFVTTDAGITAEQYLKGLPLSQRIEFTLKLIRTILHNQDKGFFHGRYYLRDMLVSPTGKIFVFDIEENPLDIMDVTNAKAREIFHFIVSISTILNDNEMMQLGFWLNKHLDKETKKSLLIFEHYKKTLKFLVFFKNYIGRDPARFLHAALFIISYLDIQK</sequence>
<proteinExistence type="predicted"/>
<dbReference type="Proteomes" id="UP000664414">
    <property type="component" value="Unassembled WGS sequence"/>
</dbReference>
<name>A0A8J7TUS8_9PROT</name>
<evidence type="ECO:0000313" key="2">
    <source>
        <dbReference type="Proteomes" id="UP000664414"/>
    </source>
</evidence>
<protein>
    <submittedName>
        <fullName evidence="1">Uncharacterized protein</fullName>
    </submittedName>
</protein>
<organism evidence="1 2">
    <name type="scientific">Candidatus Paracaedimonas acanthamoebae</name>
    <dbReference type="NCBI Taxonomy" id="244581"/>
    <lineage>
        <taxon>Bacteria</taxon>
        <taxon>Pseudomonadati</taxon>
        <taxon>Pseudomonadota</taxon>
        <taxon>Alphaproteobacteria</taxon>
        <taxon>Holosporales</taxon>
        <taxon>Caedimonadaceae</taxon>
        <taxon>Candidatus Paracaedimonas</taxon>
    </lineage>
</organism>
<evidence type="ECO:0000313" key="1">
    <source>
        <dbReference type="EMBL" id="MBN9413482.1"/>
    </source>
</evidence>
<accession>A0A8J7TUS8</accession>
<reference evidence="1" key="1">
    <citation type="submission" date="2021-02" db="EMBL/GenBank/DDBJ databases">
        <title>Thiocyanate and organic carbon inputs drive convergent selection for specific autotrophic Afipia and Thiobacillus strains within complex microbiomes.</title>
        <authorList>
            <person name="Huddy R.J."/>
            <person name="Sachdeva R."/>
            <person name="Kadzinga F."/>
            <person name="Kantor R.S."/>
            <person name="Harrison S.T.L."/>
            <person name="Banfield J.F."/>
        </authorList>
    </citation>
    <scope>NUCLEOTIDE SEQUENCE</scope>
    <source>
        <strain evidence="1">SCN18_10_11_15_R4_P_38_20</strain>
    </source>
</reference>